<accession>U3ANL2</accession>
<dbReference type="AlphaFoldDB" id="U3ANL2"/>
<protein>
    <recommendedName>
        <fullName evidence="3">Primosomal protein</fullName>
    </recommendedName>
</protein>
<evidence type="ECO:0000313" key="1">
    <source>
        <dbReference type="EMBL" id="GAD74882.1"/>
    </source>
</evidence>
<proteinExistence type="predicted"/>
<comment type="caution">
    <text evidence="1">The sequence shown here is derived from an EMBL/GenBank/DDBJ whole genome shotgun (WGS) entry which is preliminary data.</text>
</comment>
<dbReference type="STRING" id="1219077.VAZ01S_016_00670"/>
<reference evidence="1 2" key="1">
    <citation type="submission" date="2013-09" db="EMBL/GenBank/DDBJ databases">
        <title>Whole genome shotgun sequence of Vibrio azureus NBRC 104587.</title>
        <authorList>
            <person name="Isaki S."/>
            <person name="Hosoyama A."/>
            <person name="Numata M."/>
            <person name="Hashimoto M."/>
            <person name="Hosoyama Y."/>
            <person name="Tsuchikane K."/>
            <person name="Noguchi M."/>
            <person name="Hirakata S."/>
            <person name="Ichikawa N."/>
            <person name="Ohji S."/>
            <person name="Yamazoe A."/>
            <person name="Fujita N."/>
        </authorList>
    </citation>
    <scope>NUCLEOTIDE SEQUENCE [LARGE SCALE GENOMIC DNA]</scope>
    <source>
        <strain evidence="1 2">NBRC 104587</strain>
    </source>
</reference>
<dbReference type="EMBL" id="BATL01000016">
    <property type="protein sequence ID" value="GAD74882.1"/>
    <property type="molecule type" value="Genomic_DNA"/>
</dbReference>
<dbReference type="Pfam" id="PF10689">
    <property type="entry name" value="DUF2496"/>
    <property type="match status" value="1"/>
</dbReference>
<dbReference type="Proteomes" id="UP000016567">
    <property type="component" value="Unassembled WGS sequence"/>
</dbReference>
<gene>
    <name evidence="1" type="ORF">VAZ01S_016_00670</name>
</gene>
<sequence>MSDQPLSLENAPKETQLAVDIIYLLEVNNIDPAQALKALKIVQSDLEHKLSQE</sequence>
<dbReference type="InterPro" id="IPR019630">
    <property type="entry name" value="DUF2496_YbaM-rel"/>
</dbReference>
<evidence type="ECO:0008006" key="3">
    <source>
        <dbReference type="Google" id="ProtNLM"/>
    </source>
</evidence>
<keyword evidence="2" id="KW-1185">Reference proteome</keyword>
<dbReference type="NCBIfam" id="NF008266">
    <property type="entry name" value="PRK11038.1"/>
    <property type="match status" value="1"/>
</dbReference>
<dbReference type="RefSeq" id="WP_021708661.1">
    <property type="nucleotide sequence ID" value="NZ_BAOB01000123.1"/>
</dbReference>
<dbReference type="OrthoDB" id="6197868at2"/>
<evidence type="ECO:0000313" key="2">
    <source>
        <dbReference type="Proteomes" id="UP000016567"/>
    </source>
</evidence>
<organism evidence="1 2">
    <name type="scientific">Vibrio azureus NBRC 104587</name>
    <dbReference type="NCBI Taxonomy" id="1219077"/>
    <lineage>
        <taxon>Bacteria</taxon>
        <taxon>Pseudomonadati</taxon>
        <taxon>Pseudomonadota</taxon>
        <taxon>Gammaproteobacteria</taxon>
        <taxon>Vibrionales</taxon>
        <taxon>Vibrionaceae</taxon>
        <taxon>Vibrio</taxon>
    </lineage>
</organism>
<name>U3ANL2_9VIBR</name>